<evidence type="ECO:0000313" key="2">
    <source>
        <dbReference type="Proteomes" id="UP001152523"/>
    </source>
</evidence>
<organism evidence="1 2">
    <name type="scientific">Cuscuta epithymum</name>
    <dbReference type="NCBI Taxonomy" id="186058"/>
    <lineage>
        <taxon>Eukaryota</taxon>
        <taxon>Viridiplantae</taxon>
        <taxon>Streptophyta</taxon>
        <taxon>Embryophyta</taxon>
        <taxon>Tracheophyta</taxon>
        <taxon>Spermatophyta</taxon>
        <taxon>Magnoliopsida</taxon>
        <taxon>eudicotyledons</taxon>
        <taxon>Gunneridae</taxon>
        <taxon>Pentapetalae</taxon>
        <taxon>asterids</taxon>
        <taxon>lamiids</taxon>
        <taxon>Solanales</taxon>
        <taxon>Convolvulaceae</taxon>
        <taxon>Cuscuteae</taxon>
        <taxon>Cuscuta</taxon>
        <taxon>Cuscuta subgen. Cuscuta</taxon>
    </lineage>
</organism>
<dbReference type="Proteomes" id="UP001152523">
    <property type="component" value="Unassembled WGS sequence"/>
</dbReference>
<dbReference type="AlphaFoldDB" id="A0AAV0CT02"/>
<proteinExistence type="predicted"/>
<reference evidence="1" key="1">
    <citation type="submission" date="2022-07" db="EMBL/GenBank/DDBJ databases">
        <authorList>
            <person name="Macas J."/>
            <person name="Novak P."/>
            <person name="Neumann P."/>
        </authorList>
    </citation>
    <scope>NUCLEOTIDE SEQUENCE</scope>
</reference>
<comment type="caution">
    <text evidence="1">The sequence shown here is derived from an EMBL/GenBank/DDBJ whole genome shotgun (WGS) entry which is preliminary data.</text>
</comment>
<sequence>MQHLRLCVERVEKKITTVEESISEIKLLLKKPIGNQNPSVEQEVDNNDVVVQDDAAFEVEAENIVQHTASEDAGGIHDAACEGEGKGAAADVPMKTTSVSEETAIADGDGVAHRQISPTADVTANEDCVEAEGGDVSNPLNNEGCK</sequence>
<gene>
    <name evidence="1" type="ORF">CEPIT_LOCUS8738</name>
</gene>
<keyword evidence="2" id="KW-1185">Reference proteome</keyword>
<accession>A0AAV0CT02</accession>
<protein>
    <submittedName>
        <fullName evidence="1">Uncharacterized protein</fullName>
    </submittedName>
</protein>
<name>A0AAV0CT02_9ASTE</name>
<evidence type="ECO:0000313" key="1">
    <source>
        <dbReference type="EMBL" id="CAH9083939.1"/>
    </source>
</evidence>
<dbReference type="EMBL" id="CAMAPF010000045">
    <property type="protein sequence ID" value="CAH9083939.1"/>
    <property type="molecule type" value="Genomic_DNA"/>
</dbReference>